<dbReference type="EMBL" id="LR912221">
    <property type="protein sequence ID" value="CAD7254786.1"/>
    <property type="molecule type" value="Genomic_DNA"/>
</dbReference>
<evidence type="ECO:0000313" key="2">
    <source>
        <dbReference type="EMBL" id="CAD7254786.1"/>
    </source>
</evidence>
<feature type="transmembrane region" description="Helical" evidence="1">
    <location>
        <begin position="20"/>
        <end position="44"/>
    </location>
</feature>
<feature type="transmembrane region" description="Helical" evidence="1">
    <location>
        <begin position="88"/>
        <end position="109"/>
    </location>
</feature>
<evidence type="ECO:0000313" key="3">
    <source>
        <dbReference type="Proteomes" id="UP000677054"/>
    </source>
</evidence>
<dbReference type="AlphaFoldDB" id="A0A7R9FU86"/>
<dbReference type="EMBL" id="CAJPEV010012703">
    <property type="protein sequence ID" value="CAG0906559.1"/>
    <property type="molecule type" value="Genomic_DNA"/>
</dbReference>
<keyword evidence="1" id="KW-0472">Membrane</keyword>
<keyword evidence="3" id="KW-1185">Reference proteome</keyword>
<accession>A0A7R9FU86</accession>
<feature type="transmembrane region" description="Helical" evidence="1">
    <location>
        <begin position="118"/>
        <end position="140"/>
    </location>
</feature>
<name>A0A7R9FU86_9CRUS</name>
<organism evidence="2">
    <name type="scientific">Darwinula stevensoni</name>
    <dbReference type="NCBI Taxonomy" id="69355"/>
    <lineage>
        <taxon>Eukaryota</taxon>
        <taxon>Metazoa</taxon>
        <taxon>Ecdysozoa</taxon>
        <taxon>Arthropoda</taxon>
        <taxon>Crustacea</taxon>
        <taxon>Oligostraca</taxon>
        <taxon>Ostracoda</taxon>
        <taxon>Podocopa</taxon>
        <taxon>Podocopida</taxon>
        <taxon>Darwinulocopina</taxon>
        <taxon>Darwinuloidea</taxon>
        <taxon>Darwinulidae</taxon>
        <taxon>Darwinula</taxon>
    </lineage>
</organism>
<dbReference type="Proteomes" id="UP000677054">
    <property type="component" value="Unassembled WGS sequence"/>
</dbReference>
<feature type="transmembrane region" description="Helical" evidence="1">
    <location>
        <begin position="152"/>
        <end position="174"/>
    </location>
</feature>
<protein>
    <submittedName>
        <fullName evidence="2">Uncharacterized protein</fullName>
    </submittedName>
</protein>
<keyword evidence="1" id="KW-0812">Transmembrane</keyword>
<keyword evidence="1" id="KW-1133">Transmembrane helix</keyword>
<gene>
    <name evidence="2" type="ORF">DSTB1V02_LOCUS14532</name>
</gene>
<reference evidence="2" key="1">
    <citation type="submission" date="2020-11" db="EMBL/GenBank/DDBJ databases">
        <authorList>
            <person name="Tran Van P."/>
        </authorList>
    </citation>
    <scope>NUCLEOTIDE SEQUENCE</scope>
</reference>
<sequence length="187" mass="19979">MKTYVEAMTKPAACFKYCEFVLGIPALSALQVLGILALSVLQVLGILALGMFREAQGIAAILAAQKSEGRPFDPSFATFAFDIDTANVILGCLLGLFISTLVFPVAILFGHDPGPIDLFHGAVCTLFYLISGVCLLKNAVGVPPAKLTLRVLGSGVASSLLGLVFLADVAVLAFKWRDWPHRFQRIP</sequence>
<evidence type="ECO:0000256" key="1">
    <source>
        <dbReference type="SAM" id="Phobius"/>
    </source>
</evidence>
<proteinExistence type="predicted"/>